<evidence type="ECO:0000259" key="4">
    <source>
        <dbReference type="SMART" id="SM00421"/>
    </source>
</evidence>
<keyword evidence="3" id="KW-0804">Transcription</keyword>
<sequence>MTDGAPIPIRVGVAEMLPVVAEGLRAWLVADPRLVMVEAAVPPSDADVLVLDPGRPRDGALTDIAALASAGARVVAFSQPTSRDVVRAILEAGAQAFVPLSQDRRRLIGAIVAVARHRPVEAVTGSRSAGGAPRWHVPQLSEQEHTALRWWLRSMTKASVARRMGISPHTVDMYIRRIRAKYAQVGRPVPTKADLLLRAIEDGLFAP</sequence>
<protein>
    <submittedName>
        <fullName evidence="5">LuxR C-terminal-related transcriptional regulator</fullName>
    </submittedName>
</protein>
<dbReference type="InterPro" id="IPR000792">
    <property type="entry name" value="Tscrpt_reg_LuxR_C"/>
</dbReference>
<gene>
    <name evidence="5" type="ORF">ACFSJ0_14615</name>
</gene>
<evidence type="ECO:0000256" key="1">
    <source>
        <dbReference type="ARBA" id="ARBA00023015"/>
    </source>
</evidence>
<evidence type="ECO:0000256" key="2">
    <source>
        <dbReference type="ARBA" id="ARBA00023125"/>
    </source>
</evidence>
<proteinExistence type="predicted"/>
<keyword evidence="2" id="KW-0238">DNA-binding</keyword>
<name>A0ABW4G699_9ACTN</name>
<reference evidence="6" key="1">
    <citation type="journal article" date="2019" name="Int. J. Syst. Evol. Microbiol.">
        <title>The Global Catalogue of Microorganisms (GCM) 10K type strain sequencing project: providing services to taxonomists for standard genome sequencing and annotation.</title>
        <authorList>
            <consortium name="The Broad Institute Genomics Platform"/>
            <consortium name="The Broad Institute Genome Sequencing Center for Infectious Disease"/>
            <person name="Wu L."/>
            <person name="Ma J."/>
        </authorList>
    </citation>
    <scope>NUCLEOTIDE SEQUENCE [LARGE SCALE GENOMIC DNA]</scope>
    <source>
        <strain evidence="6">CGMCC 1.15399</strain>
    </source>
</reference>
<accession>A0ABW4G699</accession>
<dbReference type="RefSeq" id="WP_219533289.1">
    <property type="nucleotide sequence ID" value="NZ_JAHKRM010000017.1"/>
</dbReference>
<organism evidence="5 6">
    <name type="scientific">Nonomuraea guangzhouensis</name>
    <dbReference type="NCBI Taxonomy" id="1291555"/>
    <lineage>
        <taxon>Bacteria</taxon>
        <taxon>Bacillati</taxon>
        <taxon>Actinomycetota</taxon>
        <taxon>Actinomycetes</taxon>
        <taxon>Streptosporangiales</taxon>
        <taxon>Streptosporangiaceae</taxon>
        <taxon>Nonomuraea</taxon>
    </lineage>
</organism>
<dbReference type="Proteomes" id="UP001597097">
    <property type="component" value="Unassembled WGS sequence"/>
</dbReference>
<dbReference type="SMART" id="SM00421">
    <property type="entry name" value="HTH_LUXR"/>
    <property type="match status" value="1"/>
</dbReference>
<dbReference type="Pfam" id="PF00196">
    <property type="entry name" value="GerE"/>
    <property type="match status" value="1"/>
</dbReference>
<evidence type="ECO:0000313" key="5">
    <source>
        <dbReference type="EMBL" id="MFD1538283.1"/>
    </source>
</evidence>
<keyword evidence="6" id="KW-1185">Reference proteome</keyword>
<dbReference type="PANTHER" id="PTHR44688:SF16">
    <property type="entry name" value="DNA-BINDING TRANSCRIPTIONAL ACTIVATOR DEVR_DOSR"/>
    <property type="match status" value="1"/>
</dbReference>
<evidence type="ECO:0000313" key="6">
    <source>
        <dbReference type="Proteomes" id="UP001597097"/>
    </source>
</evidence>
<dbReference type="EMBL" id="JBHUCM010000013">
    <property type="protein sequence ID" value="MFD1538283.1"/>
    <property type="molecule type" value="Genomic_DNA"/>
</dbReference>
<keyword evidence="1" id="KW-0805">Transcription regulation</keyword>
<feature type="domain" description="HTH luxR-type" evidence="4">
    <location>
        <begin position="137"/>
        <end position="199"/>
    </location>
</feature>
<dbReference type="PANTHER" id="PTHR44688">
    <property type="entry name" value="DNA-BINDING TRANSCRIPTIONAL ACTIVATOR DEVR_DOSR"/>
    <property type="match status" value="1"/>
</dbReference>
<evidence type="ECO:0000256" key="3">
    <source>
        <dbReference type="ARBA" id="ARBA00023163"/>
    </source>
</evidence>
<comment type="caution">
    <text evidence="5">The sequence shown here is derived from an EMBL/GenBank/DDBJ whole genome shotgun (WGS) entry which is preliminary data.</text>
</comment>